<dbReference type="Proteomes" id="UP000006048">
    <property type="component" value="Chromosome"/>
</dbReference>
<evidence type="ECO:0000256" key="4">
    <source>
        <dbReference type="ARBA" id="ARBA00023145"/>
    </source>
</evidence>
<dbReference type="PATRIC" id="fig|869212.3.peg.2846"/>
<keyword evidence="2 5" id="KW-0808">Transferase</keyword>
<dbReference type="GO" id="GO:0103068">
    <property type="term" value="F:leukotriene C4 gamma-glutamyl transferase activity"/>
    <property type="evidence" value="ECO:0007669"/>
    <property type="project" value="UniProtKB-EC"/>
</dbReference>
<evidence type="ECO:0000256" key="2">
    <source>
        <dbReference type="ARBA" id="ARBA00022679"/>
    </source>
</evidence>
<name>I4B857_TURPD</name>
<dbReference type="SUPFAM" id="SSF56235">
    <property type="entry name" value="N-terminal nucleophile aminohydrolases (Ntn hydrolases)"/>
    <property type="match status" value="1"/>
</dbReference>
<dbReference type="RefSeq" id="WP_014803966.1">
    <property type="nucleotide sequence ID" value="NC_018020.1"/>
</dbReference>
<proteinExistence type="inferred from homology"/>
<comment type="similarity">
    <text evidence="1">Belongs to the gamma-glutamyltransferase family.</text>
</comment>
<dbReference type="PROSITE" id="PS51257">
    <property type="entry name" value="PROKAR_LIPOPROTEIN"/>
    <property type="match status" value="1"/>
</dbReference>
<sequence length="571" mass="60662">MRIFPVLILAVLAACRGEVEHSFAAHWQALPAELHGEVQGMPGHWAPVGTGGAVSTANALASQAGIEILRRGGNAVDAAIAIQWVLAVVEPQSSGLGGGGFMLVFKAATQTAHALDAREELPAAAPENLFLDVTGKALPFSERIRGARAVGVPGTVALMQYAHRRFGSGKISFAETLDRAIQLAESGIRVSPRLSQAMSLNRDRLIEQNGRNPYLKGEKAYAIGEILYQSDLADTLRLIAREGSAVFYTGKIARDIVATTSTSRHYASQLSLEDLAAYRVVERPTEKAVANGAKLYSISAPASGATVLKVLKEAAPFATSTTAEALLRKLLRFEKSAFAERERNLQDPDFVGGRRPGSEIKEAQNTSHISVIDAEGNAVSYTTSVETSMGSALFVRGRGFVLNNQLSDFAAEPRVVNAVEPGRRDRVTALNDEARETKGSKRPKSSMAPVIIVGRDGSLTALGSPGGPTIIGANVSVAAQVLAGVELQQAVNAPRALMMPHGKALVELPLRRNQKFLQSLKAAGIEADLRRRVISLGSVQAVQFDAGSKRFTAASDLRREGLGLIVTPEAD</sequence>
<dbReference type="InterPro" id="IPR051792">
    <property type="entry name" value="GGT_bact"/>
</dbReference>
<accession>I4B857</accession>
<dbReference type="EMBL" id="CP002959">
    <property type="protein sequence ID" value="AFM13464.1"/>
    <property type="molecule type" value="Genomic_DNA"/>
</dbReference>
<dbReference type="HOGENOM" id="CLU_014813_0_1_12"/>
<gene>
    <name evidence="5" type="ordered locus">Turpa_2825</name>
</gene>
<dbReference type="PRINTS" id="PR01210">
    <property type="entry name" value="GGTRANSPTASE"/>
</dbReference>
<dbReference type="PANTHER" id="PTHR43199">
    <property type="entry name" value="GLUTATHIONE HYDROLASE"/>
    <property type="match status" value="1"/>
</dbReference>
<keyword evidence="4" id="KW-0865">Zymogen</keyword>
<dbReference type="InterPro" id="IPR043137">
    <property type="entry name" value="GGT_ssub_C"/>
</dbReference>
<dbReference type="GO" id="GO:0016787">
    <property type="term" value="F:hydrolase activity"/>
    <property type="evidence" value="ECO:0007669"/>
    <property type="project" value="UniProtKB-KW"/>
</dbReference>
<evidence type="ECO:0000313" key="5">
    <source>
        <dbReference type="EMBL" id="AFM13464.1"/>
    </source>
</evidence>
<reference evidence="5 6" key="1">
    <citation type="submission" date="2012-06" db="EMBL/GenBank/DDBJ databases">
        <title>The complete chromosome of genome of Turneriella parva DSM 21527.</title>
        <authorList>
            <consortium name="US DOE Joint Genome Institute (JGI-PGF)"/>
            <person name="Lucas S."/>
            <person name="Han J."/>
            <person name="Lapidus A."/>
            <person name="Bruce D."/>
            <person name="Goodwin L."/>
            <person name="Pitluck S."/>
            <person name="Peters L."/>
            <person name="Kyrpides N."/>
            <person name="Mavromatis K."/>
            <person name="Ivanova N."/>
            <person name="Mikhailova N."/>
            <person name="Chertkov O."/>
            <person name="Detter J.C."/>
            <person name="Tapia R."/>
            <person name="Han C."/>
            <person name="Land M."/>
            <person name="Hauser L."/>
            <person name="Markowitz V."/>
            <person name="Cheng J.-F."/>
            <person name="Hugenholtz P."/>
            <person name="Woyke T."/>
            <person name="Wu D."/>
            <person name="Gronow S."/>
            <person name="Wellnitz S."/>
            <person name="Brambilla E."/>
            <person name="Klenk H.-P."/>
            <person name="Eisen J.A."/>
        </authorList>
    </citation>
    <scope>NUCLEOTIDE SEQUENCE [LARGE SCALE GENOMIC DNA]</scope>
    <source>
        <strain evidence="6">ATCC BAA-1111 / DSM 21527 / NCTC 11395 / H</strain>
    </source>
</reference>
<dbReference type="Gene3D" id="3.60.20.40">
    <property type="match status" value="1"/>
</dbReference>
<protein>
    <submittedName>
        <fullName evidence="5">Gamma-glutamyltransferase 1</fullName>
        <ecNumber evidence="5">2.3.2.2</ecNumber>
    </submittedName>
</protein>
<keyword evidence="6" id="KW-1185">Reference proteome</keyword>
<dbReference type="AlphaFoldDB" id="I4B857"/>
<dbReference type="Gene3D" id="1.10.246.230">
    <property type="match status" value="1"/>
</dbReference>
<dbReference type="PANTHER" id="PTHR43199:SF1">
    <property type="entry name" value="GLUTATHIONE HYDROLASE PROENZYME"/>
    <property type="match status" value="1"/>
</dbReference>
<keyword evidence="5" id="KW-0012">Acyltransferase</keyword>
<dbReference type="Pfam" id="PF01019">
    <property type="entry name" value="G_glu_transpept"/>
    <property type="match status" value="2"/>
</dbReference>
<dbReference type="InterPro" id="IPR029055">
    <property type="entry name" value="Ntn_hydrolases_N"/>
</dbReference>
<organism evidence="5 6">
    <name type="scientific">Turneriella parva (strain ATCC BAA-1111 / DSM 21527 / NCTC 11395 / H)</name>
    <name type="common">Leptospira parva</name>
    <dbReference type="NCBI Taxonomy" id="869212"/>
    <lineage>
        <taxon>Bacteria</taxon>
        <taxon>Pseudomonadati</taxon>
        <taxon>Spirochaetota</taxon>
        <taxon>Spirochaetia</taxon>
        <taxon>Leptospirales</taxon>
        <taxon>Leptospiraceae</taxon>
        <taxon>Turneriella</taxon>
    </lineage>
</organism>
<dbReference type="STRING" id="869212.Turpa_2825"/>
<evidence type="ECO:0000256" key="1">
    <source>
        <dbReference type="ARBA" id="ARBA00009381"/>
    </source>
</evidence>
<evidence type="ECO:0000256" key="3">
    <source>
        <dbReference type="ARBA" id="ARBA00022801"/>
    </source>
</evidence>
<keyword evidence="3" id="KW-0378">Hydrolase</keyword>
<evidence type="ECO:0000313" key="6">
    <source>
        <dbReference type="Proteomes" id="UP000006048"/>
    </source>
</evidence>
<dbReference type="KEGG" id="tpx:Turpa_2825"/>
<dbReference type="EC" id="2.3.2.2" evidence="5"/>
<dbReference type="MEROPS" id="T03.001"/>